<keyword evidence="3" id="KW-1185">Reference proteome</keyword>
<gene>
    <name evidence="2" type="ORF">P879_02229</name>
</gene>
<dbReference type="OrthoDB" id="6241969at2759"/>
<organism evidence="2 3">
    <name type="scientific">Paragonimus westermani</name>
    <dbReference type="NCBI Taxonomy" id="34504"/>
    <lineage>
        <taxon>Eukaryota</taxon>
        <taxon>Metazoa</taxon>
        <taxon>Spiralia</taxon>
        <taxon>Lophotrochozoa</taxon>
        <taxon>Platyhelminthes</taxon>
        <taxon>Trematoda</taxon>
        <taxon>Digenea</taxon>
        <taxon>Plagiorchiida</taxon>
        <taxon>Troglotremata</taxon>
        <taxon>Troglotrematidae</taxon>
        <taxon>Paragonimus</taxon>
    </lineage>
</organism>
<feature type="region of interest" description="Disordered" evidence="1">
    <location>
        <begin position="289"/>
        <end position="308"/>
    </location>
</feature>
<feature type="compositionally biased region" description="Basic residues" evidence="1">
    <location>
        <begin position="298"/>
        <end position="308"/>
    </location>
</feature>
<comment type="caution">
    <text evidence="2">The sequence shown here is derived from an EMBL/GenBank/DDBJ whole genome shotgun (WGS) entry which is preliminary data.</text>
</comment>
<protein>
    <submittedName>
        <fullName evidence="2">Uncharacterized protein</fullName>
    </submittedName>
</protein>
<dbReference type="EMBL" id="JTDF01001563">
    <property type="protein sequence ID" value="KAF8569841.1"/>
    <property type="molecule type" value="Genomic_DNA"/>
</dbReference>
<sequence>MTDEQIYDYSSDEEVIEFRRRNEDARKARERARQTIFDEVDDTDNSHIRQLSRDVSNRVFDEYMEAKNKSKEQDRKTLDYIDQVLNQTSLSYGPKRKSSAPVVSRSRCGSQWKRDVPVHYKEDLYLQLPENKTNVFHRNGDLHEEWRKAEPSSSETARQRIRRIEAHLDGILDYELPSVENFKNMRHSLREINDKMAAHKFLLDRRTNFGMDDDNRKVSERIDDKYHELEERMPCLTASERTRTRQCKSAFDPNLIAGYATGLSVTNSDQTAELRGRIRTLLCRTRRTAESEDAHTTAARRRREATVK</sequence>
<name>A0A8T0DT69_9TREM</name>
<dbReference type="AlphaFoldDB" id="A0A8T0DT69"/>
<evidence type="ECO:0000313" key="3">
    <source>
        <dbReference type="Proteomes" id="UP000699462"/>
    </source>
</evidence>
<reference evidence="2 3" key="1">
    <citation type="submission" date="2019-07" db="EMBL/GenBank/DDBJ databases">
        <title>Annotation for the trematode Paragonimus westermani.</title>
        <authorList>
            <person name="Choi Y.-J."/>
        </authorList>
    </citation>
    <scope>NUCLEOTIDE SEQUENCE [LARGE SCALE GENOMIC DNA]</scope>
    <source>
        <strain evidence="2">180907_Pwestermani</strain>
    </source>
</reference>
<evidence type="ECO:0000313" key="2">
    <source>
        <dbReference type="EMBL" id="KAF8569841.1"/>
    </source>
</evidence>
<evidence type="ECO:0000256" key="1">
    <source>
        <dbReference type="SAM" id="MobiDB-lite"/>
    </source>
</evidence>
<accession>A0A8T0DT69</accession>
<dbReference type="Proteomes" id="UP000699462">
    <property type="component" value="Unassembled WGS sequence"/>
</dbReference>
<proteinExistence type="predicted"/>